<comment type="caution">
    <text evidence="3">The sequence shown here is derived from an EMBL/GenBank/DDBJ whole genome shotgun (WGS) entry which is preliminary data.</text>
</comment>
<dbReference type="Pfam" id="PF07393">
    <property type="entry name" value="Sec10_HB"/>
    <property type="match status" value="2"/>
</dbReference>
<reference evidence="3" key="1">
    <citation type="submission" date="2022-06" db="EMBL/GenBank/DDBJ databases">
        <authorList>
            <consortium name="SYNGENTA / RWTH Aachen University"/>
        </authorList>
    </citation>
    <scope>NUCLEOTIDE SEQUENCE</scope>
</reference>
<dbReference type="GO" id="GO:0006893">
    <property type="term" value="P:Golgi to plasma membrane transport"/>
    <property type="evidence" value="ECO:0007669"/>
    <property type="project" value="TreeGrafter"/>
</dbReference>
<dbReference type="EMBL" id="CALTRL010005201">
    <property type="protein sequence ID" value="CAH7684125.1"/>
    <property type="molecule type" value="Genomic_DNA"/>
</dbReference>
<evidence type="ECO:0000259" key="2">
    <source>
        <dbReference type="PROSITE" id="PS50181"/>
    </source>
</evidence>
<dbReference type="Pfam" id="PF12937">
    <property type="entry name" value="F-box-like"/>
    <property type="match status" value="1"/>
</dbReference>
<dbReference type="AlphaFoldDB" id="A0AAV0BFH1"/>
<accession>A0AAV0BFH1</accession>
<evidence type="ECO:0000256" key="1">
    <source>
        <dbReference type="SAM" id="MobiDB-lite"/>
    </source>
</evidence>
<dbReference type="GO" id="GO:0006887">
    <property type="term" value="P:exocytosis"/>
    <property type="evidence" value="ECO:0007669"/>
    <property type="project" value="TreeGrafter"/>
</dbReference>
<dbReference type="SMART" id="SM00256">
    <property type="entry name" value="FBOX"/>
    <property type="match status" value="1"/>
</dbReference>
<dbReference type="PANTHER" id="PTHR12100:SF1">
    <property type="entry name" value="RECYCLIN-1"/>
    <property type="match status" value="1"/>
</dbReference>
<dbReference type="InterPro" id="IPR048627">
    <property type="entry name" value="Sec10_HB"/>
</dbReference>
<proteinExistence type="predicted"/>
<dbReference type="Gene3D" id="1.20.1280.50">
    <property type="match status" value="1"/>
</dbReference>
<dbReference type="GO" id="GO:0000145">
    <property type="term" value="C:exocyst"/>
    <property type="evidence" value="ECO:0007669"/>
    <property type="project" value="TreeGrafter"/>
</dbReference>
<sequence length="933" mass="105381">MDKWFSSSSSNFNLVGGRGTQPSTRPNSIAGYRAQHHQYHQQFLRSAGIHLGPQAFLRTSRFSFLPDEVILRIIQFVPPDKVSIIARVSKRLNTLCNDDRVWRCKIDWLGYKGPLVYLIGSLKSSSVGDSKSPPKVTSNILNRPNSEHFFDLNKLETEQKLSKTDLGKQLPIKSPGDISNLVYLLSPSEEIFSSSTNSFRPMPRSSQHNHQEAQSQQGTRETFKQQFCSLIPLVDSLLTSSTSSLLFLIDNLSPKSRAELIATIYRFLQNPYISPSKYYKNHGLIKNLEAAKESFERSLLYQFEGFDDKKDESGMFFVAESLWALGGGGSGSGSSVIKVFFEKREVFYDTRFNPLDNLIRSETSKGLYSDGVDFRPMENYIRYLCDTMKLEGSLIARIFPPQASVLLLFMERICEDVLPEYISPLLSSAQSLPHPLFLLTTAAIYTQLRLLIDATMSIEPKNPNVTHFKVEEIIHRMFEVHLVNYLNEEPGWSRSVLEQICSEWDLASSQNGSSQNGLDADADPNGFLSSSNPALLKKKVLSSFKSALLLPVAVVPKTVLFSFNAISTASTDAFNAVTNISSDTEKVKRRNFAADDYRGAQLLTDGSVAGQELESWLDDTEEEPMHRLKLFISLDTSLKIIAANRESLKRVESFASYNGIYGTKSPNGSSTGSRNPSGKIEPLNDFFELVHIADTIQQMVQAYFDQEMSKYIDRTDFLNTVIREKRTFESNLDDCVARGLNLGVDLLINQIESLMIEYQSPLDFCPNNEDQPNIISDPNRKPTLACRKVIRSLESYCRMLRGSTDKQIMNVFCQEIGLRLHGVLCKHLKRAIISIEGGHQLISDLDEYHRFVSSFNQVEITTYFKALRSVGGLYIIKSPKVLGELARDVHRFDGTLSSEDLYEFIKRRTDWKKIERKVDREIYGAGSEDCTIT</sequence>
<evidence type="ECO:0000313" key="4">
    <source>
        <dbReference type="Proteomes" id="UP001153365"/>
    </source>
</evidence>
<evidence type="ECO:0000313" key="3">
    <source>
        <dbReference type="EMBL" id="CAH7684125.1"/>
    </source>
</evidence>
<dbReference type="SUPFAM" id="SSF81383">
    <property type="entry name" value="F-box domain"/>
    <property type="match status" value="1"/>
</dbReference>
<organism evidence="3 4">
    <name type="scientific">Phakopsora pachyrhizi</name>
    <name type="common">Asian soybean rust disease fungus</name>
    <dbReference type="NCBI Taxonomy" id="170000"/>
    <lineage>
        <taxon>Eukaryota</taxon>
        <taxon>Fungi</taxon>
        <taxon>Dikarya</taxon>
        <taxon>Basidiomycota</taxon>
        <taxon>Pucciniomycotina</taxon>
        <taxon>Pucciniomycetes</taxon>
        <taxon>Pucciniales</taxon>
        <taxon>Phakopsoraceae</taxon>
        <taxon>Phakopsora</taxon>
    </lineage>
</organism>
<name>A0AAV0BFH1_PHAPC</name>
<feature type="region of interest" description="Disordered" evidence="1">
    <location>
        <begin position="194"/>
        <end position="219"/>
    </location>
</feature>
<dbReference type="PROSITE" id="PS50181">
    <property type="entry name" value="FBOX"/>
    <property type="match status" value="1"/>
</dbReference>
<keyword evidence="4" id="KW-1185">Reference proteome</keyword>
<dbReference type="Proteomes" id="UP001153365">
    <property type="component" value="Unassembled WGS sequence"/>
</dbReference>
<feature type="domain" description="F-box" evidence="2">
    <location>
        <begin position="59"/>
        <end position="105"/>
    </location>
</feature>
<dbReference type="PANTHER" id="PTHR12100">
    <property type="entry name" value="SEC10"/>
    <property type="match status" value="1"/>
</dbReference>
<dbReference type="InterPro" id="IPR001810">
    <property type="entry name" value="F-box_dom"/>
</dbReference>
<dbReference type="InterPro" id="IPR009976">
    <property type="entry name" value="Sec10-like"/>
</dbReference>
<dbReference type="InterPro" id="IPR036047">
    <property type="entry name" value="F-box-like_dom_sf"/>
</dbReference>
<protein>
    <submittedName>
        <fullName evidence="3">Exocyst complex component Sec10-domain-containing protein</fullName>
    </submittedName>
</protein>
<gene>
    <name evidence="3" type="ORF">PPACK8108_LOCUS18139</name>
</gene>